<keyword evidence="2" id="KW-1185">Reference proteome</keyword>
<reference evidence="2" key="1">
    <citation type="submission" date="2016-06" db="EMBL/GenBank/DDBJ databases">
        <title>Parallel loss of symbiosis genes in relatives of nitrogen-fixing non-legume Parasponia.</title>
        <authorList>
            <person name="Van Velzen R."/>
            <person name="Holmer R."/>
            <person name="Bu F."/>
            <person name="Rutten L."/>
            <person name="Van Zeijl A."/>
            <person name="Liu W."/>
            <person name="Santuari L."/>
            <person name="Cao Q."/>
            <person name="Sharma T."/>
            <person name="Shen D."/>
            <person name="Roswanjaya Y."/>
            <person name="Wardhani T."/>
            <person name="Kalhor M.S."/>
            <person name="Jansen J."/>
            <person name="Van den Hoogen J."/>
            <person name="Gungor B."/>
            <person name="Hartog M."/>
            <person name="Hontelez J."/>
            <person name="Verver J."/>
            <person name="Yang W.-C."/>
            <person name="Schijlen E."/>
            <person name="Repin R."/>
            <person name="Schilthuizen M."/>
            <person name="Schranz E."/>
            <person name="Heidstra R."/>
            <person name="Miyata K."/>
            <person name="Fedorova E."/>
            <person name="Kohlen W."/>
            <person name="Bisseling T."/>
            <person name="Smit S."/>
            <person name="Geurts R."/>
        </authorList>
    </citation>
    <scope>NUCLEOTIDE SEQUENCE [LARGE SCALE GENOMIC DNA]</scope>
    <source>
        <strain evidence="2">cv. WU1-14</strain>
    </source>
</reference>
<evidence type="ECO:0000313" key="1">
    <source>
        <dbReference type="EMBL" id="PON48096.1"/>
    </source>
</evidence>
<dbReference type="EMBL" id="JXTB01000282">
    <property type="protein sequence ID" value="PON48096.1"/>
    <property type="molecule type" value="Genomic_DNA"/>
</dbReference>
<evidence type="ECO:0000313" key="2">
    <source>
        <dbReference type="Proteomes" id="UP000237105"/>
    </source>
</evidence>
<accession>A0A2P5BH52</accession>
<dbReference type="Proteomes" id="UP000237105">
    <property type="component" value="Unassembled WGS sequence"/>
</dbReference>
<comment type="caution">
    <text evidence="1">The sequence shown here is derived from an EMBL/GenBank/DDBJ whole genome shotgun (WGS) entry which is preliminary data.</text>
</comment>
<organism evidence="1 2">
    <name type="scientific">Parasponia andersonii</name>
    <name type="common">Sponia andersonii</name>
    <dbReference type="NCBI Taxonomy" id="3476"/>
    <lineage>
        <taxon>Eukaryota</taxon>
        <taxon>Viridiplantae</taxon>
        <taxon>Streptophyta</taxon>
        <taxon>Embryophyta</taxon>
        <taxon>Tracheophyta</taxon>
        <taxon>Spermatophyta</taxon>
        <taxon>Magnoliopsida</taxon>
        <taxon>eudicotyledons</taxon>
        <taxon>Gunneridae</taxon>
        <taxon>Pentapetalae</taxon>
        <taxon>rosids</taxon>
        <taxon>fabids</taxon>
        <taxon>Rosales</taxon>
        <taxon>Cannabaceae</taxon>
        <taxon>Parasponia</taxon>
    </lineage>
</organism>
<sequence length="66" mass="7679">MGAENWGPNVKFVQKEQGQCFYAFRLGETHFLVVYSTKYNTHANVMRPVNLQVYNYGSSKDQRVQC</sequence>
<name>A0A2P5BH52_PARAD</name>
<proteinExistence type="predicted"/>
<dbReference type="OrthoDB" id="10401568at2759"/>
<gene>
    <name evidence="1" type="ORF">PanWU01x14_239860</name>
</gene>
<dbReference type="AlphaFoldDB" id="A0A2P5BH52"/>
<protein>
    <submittedName>
        <fullName evidence="1">Uncharacterized protein</fullName>
    </submittedName>
</protein>